<proteinExistence type="predicted"/>
<organism evidence="1 2">
    <name type="scientific">Prunus armeniaca</name>
    <name type="common">Apricot</name>
    <name type="synonym">Armeniaca vulgaris</name>
    <dbReference type="NCBI Taxonomy" id="36596"/>
    <lineage>
        <taxon>Eukaryota</taxon>
        <taxon>Viridiplantae</taxon>
        <taxon>Streptophyta</taxon>
        <taxon>Embryophyta</taxon>
        <taxon>Tracheophyta</taxon>
        <taxon>Spermatophyta</taxon>
        <taxon>Magnoliopsida</taxon>
        <taxon>eudicotyledons</taxon>
        <taxon>Gunneridae</taxon>
        <taxon>Pentapetalae</taxon>
        <taxon>rosids</taxon>
        <taxon>fabids</taxon>
        <taxon>Rosales</taxon>
        <taxon>Rosaceae</taxon>
        <taxon>Amygdaloideae</taxon>
        <taxon>Amygdaleae</taxon>
        <taxon>Prunus</taxon>
    </lineage>
</organism>
<sequence>MRNQICQAIENVNCFGQEQLTKNTRIKIAMLGDDGRVGADENYTGSQMHWGSLNILLLRGDHAVHFVKVG</sequence>
<dbReference type="EMBL" id="CAEKDK010000001">
    <property type="protein sequence ID" value="CAB4261710.1"/>
    <property type="molecule type" value="Genomic_DNA"/>
</dbReference>
<name>A0A6J5TCW1_PRUAR</name>
<evidence type="ECO:0000313" key="1">
    <source>
        <dbReference type="EMBL" id="CAB4261710.1"/>
    </source>
</evidence>
<dbReference type="AlphaFoldDB" id="A0A6J5TCW1"/>
<reference evidence="1 2" key="1">
    <citation type="submission" date="2020-05" db="EMBL/GenBank/DDBJ databases">
        <authorList>
            <person name="Campoy J."/>
            <person name="Schneeberger K."/>
            <person name="Spophaly S."/>
        </authorList>
    </citation>
    <scope>NUCLEOTIDE SEQUENCE [LARGE SCALE GENOMIC DNA]</scope>
    <source>
        <strain evidence="1">PruArmRojPasFocal</strain>
    </source>
</reference>
<gene>
    <name evidence="1" type="ORF">CURHAP_LOCUS564</name>
</gene>
<evidence type="ECO:0000313" key="2">
    <source>
        <dbReference type="Proteomes" id="UP000507222"/>
    </source>
</evidence>
<protein>
    <submittedName>
        <fullName evidence="1">Uncharacterized protein</fullName>
    </submittedName>
</protein>
<accession>A0A6J5TCW1</accession>
<dbReference type="Proteomes" id="UP000507222">
    <property type="component" value="Unassembled WGS sequence"/>
</dbReference>